<dbReference type="GO" id="GO:0008270">
    <property type="term" value="F:zinc ion binding"/>
    <property type="evidence" value="ECO:0007669"/>
    <property type="project" value="InterPro"/>
</dbReference>
<feature type="domain" description="Peptidoglycan recognition protein family" evidence="4">
    <location>
        <begin position="51"/>
        <end position="196"/>
    </location>
</feature>
<proteinExistence type="inferred from homology"/>
<dbReference type="NCBIfam" id="NF038080">
    <property type="entry name" value="PG_bind_siph"/>
    <property type="match status" value="1"/>
</dbReference>
<dbReference type="PANTHER" id="PTHR11022">
    <property type="entry name" value="PEPTIDOGLYCAN RECOGNITION PROTEIN"/>
    <property type="match status" value="1"/>
</dbReference>
<evidence type="ECO:0000256" key="2">
    <source>
        <dbReference type="SAM" id="MobiDB-lite"/>
    </source>
</evidence>
<dbReference type="SMART" id="SM00701">
    <property type="entry name" value="PGRP"/>
    <property type="match status" value="1"/>
</dbReference>
<dbReference type="GO" id="GO:0009253">
    <property type="term" value="P:peptidoglycan catabolic process"/>
    <property type="evidence" value="ECO:0007669"/>
    <property type="project" value="InterPro"/>
</dbReference>
<dbReference type="AlphaFoldDB" id="A0A2B7XHP4"/>
<dbReference type="SUPFAM" id="SSF55846">
    <property type="entry name" value="N-acetylmuramoyl-L-alanine amidase-like"/>
    <property type="match status" value="1"/>
</dbReference>
<dbReference type="InterPro" id="IPR036505">
    <property type="entry name" value="Amidase/PGRP_sf"/>
</dbReference>
<keyword evidence="3" id="KW-1133">Transmembrane helix</keyword>
<dbReference type="Proteomes" id="UP000223968">
    <property type="component" value="Unassembled WGS sequence"/>
</dbReference>
<comment type="caution">
    <text evidence="5">The sequence shown here is derived from an EMBL/GenBank/DDBJ whole genome shotgun (WGS) entry which is preliminary data.</text>
</comment>
<dbReference type="STRING" id="1447875.A0A2B7XHP4"/>
<feature type="region of interest" description="Disordered" evidence="2">
    <location>
        <begin position="304"/>
        <end position="326"/>
    </location>
</feature>
<dbReference type="OrthoDB" id="10001926at2759"/>
<dbReference type="PANTHER" id="PTHR11022:SF41">
    <property type="entry name" value="PEPTIDOGLYCAN-RECOGNITION PROTEIN LC-RELATED"/>
    <property type="match status" value="1"/>
</dbReference>
<gene>
    <name evidence="5" type="ORF">AJ79_04989</name>
</gene>
<dbReference type="EMBL" id="PDNB01000075">
    <property type="protein sequence ID" value="PGH11254.1"/>
    <property type="molecule type" value="Genomic_DNA"/>
</dbReference>
<keyword evidence="3" id="KW-0472">Membrane</keyword>
<dbReference type="CDD" id="cd06583">
    <property type="entry name" value="PGRP"/>
    <property type="match status" value="1"/>
</dbReference>
<feature type="compositionally biased region" description="Basic and acidic residues" evidence="2">
    <location>
        <begin position="317"/>
        <end position="326"/>
    </location>
</feature>
<dbReference type="Gene3D" id="3.40.80.10">
    <property type="entry name" value="Peptidoglycan recognition protein-like"/>
    <property type="match status" value="1"/>
</dbReference>
<dbReference type="InterPro" id="IPR002502">
    <property type="entry name" value="Amidase_domain"/>
</dbReference>
<evidence type="ECO:0000256" key="3">
    <source>
        <dbReference type="SAM" id="Phobius"/>
    </source>
</evidence>
<dbReference type="Pfam" id="PF01510">
    <property type="entry name" value="Amidase_2"/>
    <property type="match status" value="1"/>
</dbReference>
<dbReference type="InterPro" id="IPR015510">
    <property type="entry name" value="PGRP"/>
</dbReference>
<accession>A0A2B7XHP4</accession>
<keyword evidence="3" id="KW-0812">Transmembrane</keyword>
<feature type="transmembrane region" description="Helical" evidence="3">
    <location>
        <begin position="25"/>
        <end position="45"/>
    </location>
</feature>
<evidence type="ECO:0000313" key="6">
    <source>
        <dbReference type="Proteomes" id="UP000223968"/>
    </source>
</evidence>
<feature type="compositionally biased region" description="Gly residues" evidence="2">
    <location>
        <begin position="215"/>
        <end position="224"/>
    </location>
</feature>
<evidence type="ECO:0000313" key="5">
    <source>
        <dbReference type="EMBL" id="PGH11254.1"/>
    </source>
</evidence>
<sequence length="326" mass="35569">MGLNNAPRKGIRGDALGQRSSNKKLLMLIRFAVLALIVCYQHSFIQQVEAIKFVSRKEWGALPIKSEMSKPDNPKGVKIHYTGGHLSKGDHSKCAGKVKEIQKQHQNNPNEGWGDISYNLAVCQHGYVYEARGAQYRTGANGNQQLNKDHQAVLALVGSKGDTEPSNDMIEGIKDAITYLRQKGVGNEVKGHRDGYATACPGGALYKLLKQGKLTPGGKGGGGGGDKDKKPKKPKKPGKGKGKGPKYVKFPGAEWFKGKPKSEIITAMGKRLVAEGCSAYKEGPGPQWTDADRDSYKKWQEKLGFRGQDADGWPGKESWDKLKVPK</sequence>
<comment type="similarity">
    <text evidence="1">Belongs to the N-acetylmuramoyl-L-alanine amidase 2 family.</text>
</comment>
<protein>
    <recommendedName>
        <fullName evidence="4">Peptidoglycan recognition protein family domain-containing protein</fullName>
    </recommendedName>
</protein>
<dbReference type="GO" id="GO:0008745">
    <property type="term" value="F:N-acetylmuramoyl-L-alanine amidase activity"/>
    <property type="evidence" value="ECO:0007669"/>
    <property type="project" value="InterPro"/>
</dbReference>
<dbReference type="InterPro" id="IPR006619">
    <property type="entry name" value="PGRP_domain_met/bac"/>
</dbReference>
<name>A0A2B7XHP4_9EURO</name>
<feature type="compositionally biased region" description="Basic residues" evidence="2">
    <location>
        <begin position="230"/>
        <end position="246"/>
    </location>
</feature>
<reference evidence="5 6" key="1">
    <citation type="submission" date="2017-10" db="EMBL/GenBank/DDBJ databases">
        <title>Comparative genomics in systemic dimorphic fungi from Ajellomycetaceae.</title>
        <authorList>
            <person name="Munoz J.F."/>
            <person name="Mcewen J.G."/>
            <person name="Clay O.K."/>
            <person name="Cuomo C.A."/>
        </authorList>
    </citation>
    <scope>NUCLEOTIDE SEQUENCE [LARGE SCALE GENOMIC DNA]</scope>
    <source>
        <strain evidence="5 6">UAMH5409</strain>
    </source>
</reference>
<organism evidence="5 6">
    <name type="scientific">Helicocarpus griseus UAMH5409</name>
    <dbReference type="NCBI Taxonomy" id="1447875"/>
    <lineage>
        <taxon>Eukaryota</taxon>
        <taxon>Fungi</taxon>
        <taxon>Dikarya</taxon>
        <taxon>Ascomycota</taxon>
        <taxon>Pezizomycotina</taxon>
        <taxon>Eurotiomycetes</taxon>
        <taxon>Eurotiomycetidae</taxon>
        <taxon>Onygenales</taxon>
        <taxon>Ajellomycetaceae</taxon>
        <taxon>Helicocarpus</taxon>
    </lineage>
</organism>
<keyword evidence="6" id="KW-1185">Reference proteome</keyword>
<evidence type="ECO:0000256" key="1">
    <source>
        <dbReference type="ARBA" id="ARBA00007553"/>
    </source>
</evidence>
<dbReference type="InterPro" id="IPR047763">
    <property type="entry name" value="PG_bind_dom_phiBT1-type"/>
</dbReference>
<feature type="region of interest" description="Disordered" evidence="2">
    <location>
        <begin position="215"/>
        <end position="253"/>
    </location>
</feature>
<evidence type="ECO:0000259" key="4">
    <source>
        <dbReference type="SMART" id="SM00701"/>
    </source>
</evidence>